<dbReference type="EMBL" id="MU154720">
    <property type="protein sequence ID" value="KAF9488299.1"/>
    <property type="molecule type" value="Genomic_DNA"/>
</dbReference>
<evidence type="ECO:0000313" key="2">
    <source>
        <dbReference type="EMBL" id="KAF9488299.1"/>
    </source>
</evidence>
<name>A0A9P5ZIC2_PLEER</name>
<proteinExistence type="predicted"/>
<reference evidence="2" key="1">
    <citation type="submission" date="2020-11" db="EMBL/GenBank/DDBJ databases">
        <authorList>
            <consortium name="DOE Joint Genome Institute"/>
            <person name="Ahrendt S."/>
            <person name="Riley R."/>
            <person name="Andreopoulos W."/>
            <person name="Labutti K."/>
            <person name="Pangilinan J."/>
            <person name="Ruiz-Duenas F.J."/>
            <person name="Barrasa J.M."/>
            <person name="Sanchez-Garcia M."/>
            <person name="Camarero S."/>
            <person name="Miyauchi S."/>
            <person name="Serrano A."/>
            <person name="Linde D."/>
            <person name="Babiker R."/>
            <person name="Drula E."/>
            <person name="Ayuso-Fernandez I."/>
            <person name="Pacheco R."/>
            <person name="Padilla G."/>
            <person name="Ferreira P."/>
            <person name="Barriuso J."/>
            <person name="Kellner H."/>
            <person name="Castanera R."/>
            <person name="Alfaro M."/>
            <person name="Ramirez L."/>
            <person name="Pisabarro A.G."/>
            <person name="Kuo A."/>
            <person name="Tritt A."/>
            <person name="Lipzen A."/>
            <person name="He G."/>
            <person name="Yan M."/>
            <person name="Ng V."/>
            <person name="Cullen D."/>
            <person name="Martin F."/>
            <person name="Rosso M.-N."/>
            <person name="Henrissat B."/>
            <person name="Hibbett D."/>
            <person name="Martinez A.T."/>
            <person name="Grigoriev I.V."/>
        </authorList>
    </citation>
    <scope>NUCLEOTIDE SEQUENCE</scope>
    <source>
        <strain evidence="2">ATCC 90797</strain>
    </source>
</reference>
<keyword evidence="1" id="KW-0472">Membrane</keyword>
<protein>
    <submittedName>
        <fullName evidence="2">Uncharacterized protein</fullName>
    </submittedName>
</protein>
<dbReference type="OrthoDB" id="3067891at2759"/>
<feature type="transmembrane region" description="Helical" evidence="1">
    <location>
        <begin position="254"/>
        <end position="273"/>
    </location>
</feature>
<sequence length="388" mass="45083">MITDQFVQDEEHQCKNKRMVREAFKKHLRQLRDHYCRQEWQRTNDKEAEVNEAWSLHNLHRSNQQWLLQERHIKGIRAYQHIAVKTDQYEKLNAMSGDESDHGVFVRKKLPWRSPDTKVLEWFRVLDRLYLSTRFANNNKPIPGAFPVQQLLPNGILYDTNPMLQLPINLYDPAYLNRLDKYGMACLAPQKAIDLSFPPQLQLIATLQVYCYSVKYPHNSPYLKYWHVLNLYGDKVLFPSCESMVWQMNFKSALYHRSIYSAVAIGVLIYFVVQIPTLHVFTVTKDPWRVILTGSLLPPMGVNETTWGSDMSMVLLFLTCVVSDALVSATLCITLYNARSFAQLVAIFQTVVPESIWAMIIELITAQRIHTLHITSLANQYFKGLSSQ</sequence>
<keyword evidence="1" id="KW-0812">Transmembrane</keyword>
<dbReference type="AlphaFoldDB" id="A0A9P5ZIC2"/>
<accession>A0A9P5ZIC2</accession>
<feature type="transmembrane region" description="Helical" evidence="1">
    <location>
        <begin position="313"/>
        <end position="336"/>
    </location>
</feature>
<evidence type="ECO:0000256" key="1">
    <source>
        <dbReference type="SAM" id="Phobius"/>
    </source>
</evidence>
<gene>
    <name evidence="2" type="ORF">BDN71DRAFT_1436223</name>
</gene>
<comment type="caution">
    <text evidence="2">The sequence shown here is derived from an EMBL/GenBank/DDBJ whole genome shotgun (WGS) entry which is preliminary data.</text>
</comment>
<dbReference type="Proteomes" id="UP000807025">
    <property type="component" value="Unassembled WGS sequence"/>
</dbReference>
<evidence type="ECO:0000313" key="3">
    <source>
        <dbReference type="Proteomes" id="UP000807025"/>
    </source>
</evidence>
<keyword evidence="1" id="KW-1133">Transmembrane helix</keyword>
<keyword evidence="3" id="KW-1185">Reference proteome</keyword>
<organism evidence="2 3">
    <name type="scientific">Pleurotus eryngii</name>
    <name type="common">Boletus of the steppes</name>
    <dbReference type="NCBI Taxonomy" id="5323"/>
    <lineage>
        <taxon>Eukaryota</taxon>
        <taxon>Fungi</taxon>
        <taxon>Dikarya</taxon>
        <taxon>Basidiomycota</taxon>
        <taxon>Agaricomycotina</taxon>
        <taxon>Agaricomycetes</taxon>
        <taxon>Agaricomycetidae</taxon>
        <taxon>Agaricales</taxon>
        <taxon>Pleurotineae</taxon>
        <taxon>Pleurotaceae</taxon>
        <taxon>Pleurotus</taxon>
    </lineage>
</organism>